<proteinExistence type="predicted"/>
<evidence type="ECO:0000256" key="2">
    <source>
        <dbReference type="ARBA" id="ARBA00022741"/>
    </source>
</evidence>
<keyword evidence="1" id="KW-0677">Repeat</keyword>
<keyword evidence="6" id="KW-1185">Reference proteome</keyword>
<dbReference type="Pfam" id="PF00005">
    <property type="entry name" value="ABC_tran"/>
    <property type="match status" value="2"/>
</dbReference>
<name>A0AA38P4C5_9AGAR</name>
<feature type="domain" description="ABC transporter" evidence="4">
    <location>
        <begin position="184"/>
        <end position="440"/>
    </location>
</feature>
<dbReference type="InterPro" id="IPR050611">
    <property type="entry name" value="ABCF"/>
</dbReference>
<feature type="domain" description="ABC transporter" evidence="4">
    <location>
        <begin position="507"/>
        <end position="722"/>
    </location>
</feature>
<dbReference type="PROSITE" id="PS00211">
    <property type="entry name" value="ABC_TRANSPORTER_1"/>
    <property type="match status" value="2"/>
</dbReference>
<dbReference type="EMBL" id="MU806350">
    <property type="protein sequence ID" value="KAJ3836092.1"/>
    <property type="molecule type" value="Genomic_DNA"/>
</dbReference>
<protein>
    <submittedName>
        <fullName evidence="5">P-loop containing nucleoside triphosphate hydrolase protein</fullName>
    </submittedName>
</protein>
<dbReference type="PANTHER" id="PTHR19211">
    <property type="entry name" value="ATP-BINDING TRANSPORT PROTEIN-RELATED"/>
    <property type="match status" value="1"/>
</dbReference>
<evidence type="ECO:0000313" key="6">
    <source>
        <dbReference type="Proteomes" id="UP001163846"/>
    </source>
</evidence>
<dbReference type="InterPro" id="IPR003439">
    <property type="entry name" value="ABC_transporter-like_ATP-bd"/>
</dbReference>
<accession>A0AA38P4C5</accession>
<dbReference type="GO" id="GO:0016887">
    <property type="term" value="F:ATP hydrolysis activity"/>
    <property type="evidence" value="ECO:0007669"/>
    <property type="project" value="InterPro"/>
</dbReference>
<dbReference type="CDD" id="cd03221">
    <property type="entry name" value="ABCF_EF-3"/>
    <property type="match status" value="2"/>
</dbReference>
<dbReference type="FunFam" id="3.40.50.300:FF:000104">
    <property type="entry name" value="ATP-binding cassette sub-family F member 3"/>
    <property type="match status" value="1"/>
</dbReference>
<dbReference type="Pfam" id="PF12848">
    <property type="entry name" value="ABC_tran_Xtn"/>
    <property type="match status" value="1"/>
</dbReference>
<reference evidence="5" key="1">
    <citation type="submission" date="2022-08" db="EMBL/GenBank/DDBJ databases">
        <authorList>
            <consortium name="DOE Joint Genome Institute"/>
            <person name="Min B."/>
            <person name="Riley R."/>
            <person name="Sierra-Patev S."/>
            <person name="Naranjo-Ortiz M."/>
            <person name="Looney B."/>
            <person name="Konkel Z."/>
            <person name="Slot J.C."/>
            <person name="Sakamoto Y."/>
            <person name="Steenwyk J.L."/>
            <person name="Rokas A."/>
            <person name="Carro J."/>
            <person name="Camarero S."/>
            <person name="Ferreira P."/>
            <person name="Molpeceres G."/>
            <person name="Ruiz-Duenas F.J."/>
            <person name="Serrano A."/>
            <person name="Henrissat B."/>
            <person name="Drula E."/>
            <person name="Hughes K.W."/>
            <person name="Mata J.L."/>
            <person name="Ishikawa N.K."/>
            <person name="Vargas-Isla R."/>
            <person name="Ushijima S."/>
            <person name="Smith C.A."/>
            <person name="Ahrendt S."/>
            <person name="Andreopoulos W."/>
            <person name="He G."/>
            <person name="Labutti K."/>
            <person name="Lipzen A."/>
            <person name="Ng V."/>
            <person name="Sandor L."/>
            <person name="Barry K."/>
            <person name="Martinez A.T."/>
            <person name="Xiao Y."/>
            <person name="Gibbons J.G."/>
            <person name="Terashima K."/>
            <person name="Hibbett D.S."/>
            <person name="Grigoriev I.V."/>
        </authorList>
    </citation>
    <scope>NUCLEOTIDE SEQUENCE</scope>
    <source>
        <strain evidence="5">TFB9207</strain>
    </source>
</reference>
<evidence type="ECO:0000259" key="4">
    <source>
        <dbReference type="PROSITE" id="PS50893"/>
    </source>
</evidence>
<dbReference type="GO" id="GO:0005524">
    <property type="term" value="F:ATP binding"/>
    <property type="evidence" value="ECO:0007669"/>
    <property type="project" value="UniProtKB-KW"/>
</dbReference>
<keyword evidence="2" id="KW-0547">Nucleotide-binding</keyword>
<dbReference type="Proteomes" id="UP001163846">
    <property type="component" value="Unassembled WGS sequence"/>
</dbReference>
<dbReference type="InterPro" id="IPR027417">
    <property type="entry name" value="P-loop_NTPase"/>
</dbReference>
<organism evidence="5 6">
    <name type="scientific">Lentinula raphanica</name>
    <dbReference type="NCBI Taxonomy" id="153919"/>
    <lineage>
        <taxon>Eukaryota</taxon>
        <taxon>Fungi</taxon>
        <taxon>Dikarya</taxon>
        <taxon>Basidiomycota</taxon>
        <taxon>Agaricomycotina</taxon>
        <taxon>Agaricomycetes</taxon>
        <taxon>Agaricomycetidae</taxon>
        <taxon>Agaricales</taxon>
        <taxon>Marasmiineae</taxon>
        <taxon>Omphalotaceae</taxon>
        <taxon>Lentinula</taxon>
    </lineage>
</organism>
<keyword evidence="3" id="KW-0067">ATP-binding</keyword>
<dbReference type="SUPFAM" id="SSF52540">
    <property type="entry name" value="P-loop containing nucleoside triphosphate hydrolases"/>
    <property type="match status" value="2"/>
</dbReference>
<dbReference type="SMART" id="SM00382">
    <property type="entry name" value="AAA"/>
    <property type="match status" value="2"/>
</dbReference>
<dbReference type="PANTHER" id="PTHR19211:SF117">
    <property type="entry name" value="ATP-BINDING CASSETTE SUB-FAMILY F MEMBER 3"/>
    <property type="match status" value="1"/>
</dbReference>
<gene>
    <name evidence="5" type="ORF">F5878DRAFT_626130</name>
</gene>
<dbReference type="InterPro" id="IPR003593">
    <property type="entry name" value="AAA+_ATPase"/>
</dbReference>
<evidence type="ECO:0000256" key="1">
    <source>
        <dbReference type="ARBA" id="ARBA00022737"/>
    </source>
</evidence>
<dbReference type="AlphaFoldDB" id="A0AA38P4C5"/>
<dbReference type="InterPro" id="IPR017871">
    <property type="entry name" value="ABC_transporter-like_CS"/>
</dbReference>
<dbReference type="Gene3D" id="3.40.50.300">
    <property type="entry name" value="P-loop containing nucleotide triphosphate hydrolases"/>
    <property type="match status" value="2"/>
</dbReference>
<dbReference type="PROSITE" id="PS50893">
    <property type="entry name" value="ABC_TRANSPORTER_2"/>
    <property type="match status" value="2"/>
</dbReference>
<comment type="caution">
    <text evidence="5">The sequence shown here is derived from an EMBL/GenBank/DDBJ whole genome shotgun (WGS) entry which is preliminary data.</text>
</comment>
<keyword evidence="5" id="KW-0378">Hydrolase</keyword>
<sequence length="722" mass="81035">MSSEHIAEEIRNYFPGTEEVIVQYLSGYLVDDAGEEEDVLQVAREMLESLAGGRSATLEKLMIRLGDLLDDMLTARQKSKTGPKLQKLEKVMDMSKTQISSTIGLGEGVDLESINKGKASKVDVKKLEKQEAKLKAKIEKRARRDLYEGSKLLDAHRKQQTYEEMFMKINPLEAVNSRNKSKDIHLPSIDVNFGSNRILSGATLTLAYGRRYGLIGRNGVGKSTLLRHIAMREVPIPPHITILFVEQEIVGDDTIALDSVLKADVWRDHLLKEEALLNAKLNELESEGDDKRFEDAREEASLRLAEVHGRLAEMDAESGPARAAALLAGLGFDEADQKRPTKSFSGGWRMRLALARALFVKPSLLLLDEPSNHIDLNALAWLEDYLQTWQGTLLVVSHDRAFLDAVATDIVHQHSGRLDYYKGNFTQFYSTKSERDRNLRKEYDAQMDYRKHLQAFIDRWRYNANRAAQAQSKIKILEKLPDLQPPEEDETENFKFPETEKISPPLLQMSEVTFGYTPEKMILKNVSFDVGLDSRIAIVGANGSGKSTLVKILTGDLNPLGGQVNRNGRLRVGYFAQHHVDSLVPTMTPVQFLASKFPGKTEQEYRQHLGNFQISGMTGLQLIGTLSGGQKSRVAFAVLSLQRPHVLLLDEPTNHLDIEGLDALMDALNMWNGGVIIISHDERFITNVAKELWVCANETVSKFKGDVQSYKNLIVSNIKMKP</sequence>
<dbReference type="InterPro" id="IPR032781">
    <property type="entry name" value="ABC_tran_Xtn"/>
</dbReference>
<evidence type="ECO:0000256" key="3">
    <source>
        <dbReference type="ARBA" id="ARBA00022840"/>
    </source>
</evidence>
<dbReference type="FunFam" id="3.40.50.300:FF:001135">
    <property type="entry name" value="ABC transporter F family member 3"/>
    <property type="match status" value="1"/>
</dbReference>
<evidence type="ECO:0000313" key="5">
    <source>
        <dbReference type="EMBL" id="KAJ3836092.1"/>
    </source>
</evidence>